<proteinExistence type="inferred from homology"/>
<dbReference type="PIRSF" id="PIRSF017617">
    <property type="entry name" value="Thr_aldolase"/>
    <property type="match status" value="1"/>
</dbReference>
<reference evidence="7" key="1">
    <citation type="submission" date="2021-08" db="EMBL/GenBank/DDBJ databases">
        <authorList>
            <person name="Misof B."/>
            <person name="Oliver O."/>
            <person name="Podsiadlowski L."/>
            <person name="Donath A."/>
            <person name="Peters R."/>
            <person name="Mayer C."/>
            <person name="Rust J."/>
            <person name="Gunkel S."/>
            <person name="Lesny P."/>
            <person name="Martin S."/>
            <person name="Oeyen J.P."/>
            <person name="Petersen M."/>
            <person name="Panagiotis P."/>
            <person name="Wilbrandt J."/>
            <person name="Tanja T."/>
        </authorList>
    </citation>
    <scope>NUCLEOTIDE SEQUENCE</scope>
    <source>
        <strain evidence="7">GBR_01_08_01A</strain>
        <tissue evidence="7">Thorax + abdomen</tissue>
    </source>
</reference>
<dbReference type="GO" id="GO:0006545">
    <property type="term" value="P:glycine biosynthetic process"/>
    <property type="evidence" value="ECO:0007669"/>
    <property type="project" value="TreeGrafter"/>
</dbReference>
<reference evidence="7" key="2">
    <citation type="journal article" date="2023" name="Commun. Biol.">
        <title>Intrasexual cuticular hydrocarbon dimorphism in a wasp sheds light on hydrocarbon biosynthesis genes in Hymenoptera.</title>
        <authorList>
            <person name="Moris V.C."/>
            <person name="Podsiadlowski L."/>
            <person name="Martin S."/>
            <person name="Oeyen J.P."/>
            <person name="Donath A."/>
            <person name="Petersen M."/>
            <person name="Wilbrandt J."/>
            <person name="Misof B."/>
            <person name="Liedtke D."/>
            <person name="Thamm M."/>
            <person name="Scheiner R."/>
            <person name="Schmitt T."/>
            <person name="Niehuis O."/>
        </authorList>
    </citation>
    <scope>NUCLEOTIDE SEQUENCE</scope>
    <source>
        <strain evidence="7">GBR_01_08_01A</strain>
    </source>
</reference>
<dbReference type="GO" id="GO:0008732">
    <property type="term" value="F:L-allo-threonine aldolase activity"/>
    <property type="evidence" value="ECO:0007669"/>
    <property type="project" value="TreeGrafter"/>
</dbReference>
<evidence type="ECO:0000256" key="1">
    <source>
        <dbReference type="ARBA" id="ARBA00001933"/>
    </source>
</evidence>
<dbReference type="NCBIfam" id="NF041359">
    <property type="entry name" value="GntG_guanitoxin"/>
    <property type="match status" value="1"/>
</dbReference>
<evidence type="ECO:0000256" key="4">
    <source>
        <dbReference type="ARBA" id="ARBA00023239"/>
    </source>
</evidence>
<dbReference type="AlphaFoldDB" id="A0AAD9VNN6"/>
<feature type="domain" description="Aromatic amino acid beta-eliminating lyase/threonine aldolase" evidence="6">
    <location>
        <begin position="23"/>
        <end position="307"/>
    </location>
</feature>
<evidence type="ECO:0000313" key="7">
    <source>
        <dbReference type="EMBL" id="KAK2581431.1"/>
    </source>
</evidence>
<comment type="caution">
    <text evidence="7">The sequence shown here is derived from an EMBL/GenBank/DDBJ whole genome shotgun (WGS) entry which is preliminary data.</text>
</comment>
<dbReference type="NCBIfam" id="NF007825">
    <property type="entry name" value="PRK10534.1"/>
    <property type="match status" value="1"/>
</dbReference>
<dbReference type="FunFam" id="3.40.640.10:FF:000030">
    <property type="entry name" value="Low-specificity L-threonine aldolase"/>
    <property type="match status" value="1"/>
</dbReference>
<dbReference type="GO" id="GO:0006567">
    <property type="term" value="P:L-threonine catabolic process"/>
    <property type="evidence" value="ECO:0007669"/>
    <property type="project" value="TreeGrafter"/>
</dbReference>
<feature type="modified residue" description="N6-(pyridoxal phosphate)lysine" evidence="5">
    <location>
        <position position="218"/>
    </location>
</feature>
<dbReference type="InterPro" id="IPR015422">
    <property type="entry name" value="PyrdxlP-dep_Trfase_small"/>
</dbReference>
<dbReference type="Gene3D" id="3.90.1150.10">
    <property type="entry name" value="Aspartate Aminotransferase, domain 1"/>
    <property type="match status" value="1"/>
</dbReference>
<dbReference type="PANTHER" id="PTHR48097">
    <property type="entry name" value="L-THREONINE ALDOLASE-RELATED"/>
    <property type="match status" value="1"/>
</dbReference>
<keyword evidence="4" id="KW-0456">Lyase</keyword>
<dbReference type="InterPro" id="IPR015424">
    <property type="entry name" value="PyrdxlP-dep_Trfase"/>
</dbReference>
<comment type="cofactor">
    <cofactor evidence="1">
        <name>pyridoxal 5'-phosphate</name>
        <dbReference type="ChEBI" id="CHEBI:597326"/>
    </cofactor>
</comment>
<evidence type="ECO:0000256" key="3">
    <source>
        <dbReference type="ARBA" id="ARBA00022898"/>
    </source>
</evidence>
<evidence type="ECO:0000259" key="6">
    <source>
        <dbReference type="Pfam" id="PF01212"/>
    </source>
</evidence>
<evidence type="ECO:0000313" key="8">
    <source>
        <dbReference type="Proteomes" id="UP001258017"/>
    </source>
</evidence>
<organism evidence="7 8">
    <name type="scientific">Odynerus spinipes</name>
    <dbReference type="NCBI Taxonomy" id="1348599"/>
    <lineage>
        <taxon>Eukaryota</taxon>
        <taxon>Metazoa</taxon>
        <taxon>Ecdysozoa</taxon>
        <taxon>Arthropoda</taxon>
        <taxon>Hexapoda</taxon>
        <taxon>Insecta</taxon>
        <taxon>Pterygota</taxon>
        <taxon>Neoptera</taxon>
        <taxon>Endopterygota</taxon>
        <taxon>Hymenoptera</taxon>
        <taxon>Apocrita</taxon>
        <taxon>Aculeata</taxon>
        <taxon>Vespoidea</taxon>
        <taxon>Vespidae</taxon>
        <taxon>Eumeninae</taxon>
        <taxon>Odynerus</taxon>
    </lineage>
</organism>
<dbReference type="InterPro" id="IPR023603">
    <property type="entry name" value="Low_specificity_L-TA-like"/>
</dbReference>
<keyword evidence="8" id="KW-1185">Reference proteome</keyword>
<sequence length="375" mass="41228">MSNIAGYVSVETSDSKKKFPVIDLRSDTLTKPTRAMRLAMLDAEVGDDVYEEDPTVKKLEKKAATLTGKEAALFVTSGTMGNLIAIMTHCDVRGSEAYCGEESHTFLHEQGGAAQLGGVTLCTLSNNPDGSFDLAKLRSKLCKDRLHEPISKLVLVENTINGKVVPQKWIERLAEMARSHDLKVHLDGARIWNAAVASNKLVKDLVAPFDSVTFCLSKGLGAPIGSLLCGSECFIRKARRIRKVLGGGMRQVGIIAAAGLVALEEIIPLLKFDHARAACIARVINDFKNPMFNVDETLVKTNMIFVNIRSESISSTDFARRLGEVHDDAEDDKVIIKCLPLTSTSVRLVLYHQIDDMMVNAVIRKLRYVIMRMVV</sequence>
<dbReference type="InterPro" id="IPR015421">
    <property type="entry name" value="PyrdxlP-dep_Trfase_major"/>
</dbReference>
<dbReference type="PANTHER" id="PTHR48097:SF9">
    <property type="entry name" value="L-THREONINE ALDOLASE"/>
    <property type="match status" value="1"/>
</dbReference>
<dbReference type="InterPro" id="IPR001597">
    <property type="entry name" value="ArAA_b-elim_lyase/Thr_aldolase"/>
</dbReference>
<accession>A0AAD9VNN6</accession>
<name>A0AAD9VNN6_9HYME</name>
<dbReference type="Gene3D" id="3.40.640.10">
    <property type="entry name" value="Type I PLP-dependent aspartate aminotransferase-like (Major domain)"/>
    <property type="match status" value="1"/>
</dbReference>
<dbReference type="SUPFAM" id="SSF53383">
    <property type="entry name" value="PLP-dependent transferases"/>
    <property type="match status" value="1"/>
</dbReference>
<evidence type="ECO:0000256" key="2">
    <source>
        <dbReference type="ARBA" id="ARBA00006966"/>
    </source>
</evidence>
<dbReference type="GO" id="GO:0005829">
    <property type="term" value="C:cytosol"/>
    <property type="evidence" value="ECO:0007669"/>
    <property type="project" value="TreeGrafter"/>
</dbReference>
<dbReference type="Pfam" id="PF01212">
    <property type="entry name" value="Beta_elim_lyase"/>
    <property type="match status" value="1"/>
</dbReference>
<dbReference type="Proteomes" id="UP001258017">
    <property type="component" value="Unassembled WGS sequence"/>
</dbReference>
<protein>
    <recommendedName>
        <fullName evidence="6">Aromatic amino acid beta-eliminating lyase/threonine aldolase domain-containing protein</fullName>
    </recommendedName>
</protein>
<evidence type="ECO:0000256" key="5">
    <source>
        <dbReference type="PIRSR" id="PIRSR017617-1"/>
    </source>
</evidence>
<dbReference type="EMBL" id="JAIFRP010000039">
    <property type="protein sequence ID" value="KAK2581431.1"/>
    <property type="molecule type" value="Genomic_DNA"/>
</dbReference>
<keyword evidence="3" id="KW-0663">Pyridoxal phosphate</keyword>
<gene>
    <name evidence="7" type="ORF">KPH14_005106</name>
</gene>
<comment type="similarity">
    <text evidence="2">Belongs to the threonine aldolase family.</text>
</comment>